<dbReference type="GO" id="GO:0015031">
    <property type="term" value="P:protein transport"/>
    <property type="evidence" value="ECO:0007669"/>
    <property type="project" value="InterPro"/>
</dbReference>
<dbReference type="GO" id="GO:0003755">
    <property type="term" value="F:peptidyl-prolyl cis-trans isomerase activity"/>
    <property type="evidence" value="ECO:0007669"/>
    <property type="project" value="TreeGrafter"/>
</dbReference>
<dbReference type="EnsemblPlants" id="OGLUM09G16960.1">
    <property type="protein sequence ID" value="OGLUM09G16960.1"/>
    <property type="gene ID" value="OGLUM09G16960"/>
</dbReference>
<dbReference type="Gene3D" id="3.30.70.1050">
    <property type="entry name" value="Trigger factor ribosome-binding domain"/>
    <property type="match status" value="1"/>
</dbReference>
<organism evidence="1">
    <name type="scientific">Oryza glumipatula</name>
    <dbReference type="NCBI Taxonomy" id="40148"/>
    <lineage>
        <taxon>Eukaryota</taxon>
        <taxon>Viridiplantae</taxon>
        <taxon>Streptophyta</taxon>
        <taxon>Embryophyta</taxon>
        <taxon>Tracheophyta</taxon>
        <taxon>Spermatophyta</taxon>
        <taxon>Magnoliopsida</taxon>
        <taxon>Liliopsida</taxon>
        <taxon>Poales</taxon>
        <taxon>Poaceae</taxon>
        <taxon>BOP clade</taxon>
        <taxon>Oryzoideae</taxon>
        <taxon>Oryzeae</taxon>
        <taxon>Oryzinae</taxon>
        <taxon>Oryza</taxon>
    </lineage>
</organism>
<sequence>MELSIAPAAMAMAMGLLAKNPKMINHRYASEMQLQHRLSPACSVMFNKQCPYRITRKACSVLGAVSPIQCTETSTESLVSFKDFLVSVQTEEDGLIKLRVTVADTVTEYIFEKVFSKNVAAAQPLPGFRRMKGGLLLYLGKPYFVSISNWTNMRLVMFLCFALASSIPGISSCMNQPMSSLFQNLTIISIPKEIALHLIGPSKVKKETIKNIISLTIAEYVQKEDLDASKNLKVLQTYEELETAFEPGKEFCFDATFHLQ</sequence>
<dbReference type="STRING" id="40148.A0A0E0B5B4"/>
<name>A0A0E0B5B4_9ORYZ</name>
<dbReference type="Gramene" id="OGLUM09G16960.1">
    <property type="protein sequence ID" value="OGLUM09G16960.1"/>
    <property type="gene ID" value="OGLUM09G16960"/>
</dbReference>
<proteinExistence type="predicted"/>
<dbReference type="eggNOG" id="ENOG502RYN3">
    <property type="taxonomic scope" value="Eukaryota"/>
</dbReference>
<dbReference type="PANTHER" id="PTHR30560">
    <property type="entry name" value="TRIGGER FACTOR CHAPERONE AND PEPTIDYL-PROLYL CIS/TRANS ISOMERASE"/>
    <property type="match status" value="1"/>
</dbReference>
<accession>A0A0E0B5B4</accession>
<dbReference type="GO" id="GO:0043022">
    <property type="term" value="F:ribosome binding"/>
    <property type="evidence" value="ECO:0007669"/>
    <property type="project" value="TreeGrafter"/>
</dbReference>
<dbReference type="GO" id="GO:0043335">
    <property type="term" value="P:protein unfolding"/>
    <property type="evidence" value="ECO:0007669"/>
    <property type="project" value="TreeGrafter"/>
</dbReference>
<dbReference type="GO" id="GO:0051083">
    <property type="term" value="P:'de novo' cotranslational protein folding"/>
    <property type="evidence" value="ECO:0007669"/>
    <property type="project" value="TreeGrafter"/>
</dbReference>
<reference evidence="1" key="2">
    <citation type="submission" date="2018-05" db="EMBL/GenBank/DDBJ databases">
        <title>OgluRS3 (Oryza glumaepatula Reference Sequence Version 3).</title>
        <authorList>
            <person name="Zhang J."/>
            <person name="Kudrna D."/>
            <person name="Lee S."/>
            <person name="Talag J."/>
            <person name="Welchert J."/>
            <person name="Wing R.A."/>
        </authorList>
    </citation>
    <scope>NUCLEOTIDE SEQUENCE [LARGE SCALE GENOMIC DNA]</scope>
</reference>
<dbReference type="AlphaFoldDB" id="A0A0E0B5B4"/>
<dbReference type="GO" id="GO:0044183">
    <property type="term" value="F:protein folding chaperone"/>
    <property type="evidence" value="ECO:0007669"/>
    <property type="project" value="TreeGrafter"/>
</dbReference>
<evidence type="ECO:0008006" key="3">
    <source>
        <dbReference type="Google" id="ProtNLM"/>
    </source>
</evidence>
<reference evidence="1" key="1">
    <citation type="submission" date="2015-04" db="UniProtKB">
        <authorList>
            <consortium name="EnsemblPlants"/>
        </authorList>
    </citation>
    <scope>IDENTIFICATION</scope>
</reference>
<dbReference type="PANTHER" id="PTHR30560:SF5">
    <property type="entry name" value="OS09G0515400 PROTEIN"/>
    <property type="match status" value="1"/>
</dbReference>
<evidence type="ECO:0000313" key="1">
    <source>
        <dbReference type="EnsemblPlants" id="OGLUM09G16960.1"/>
    </source>
</evidence>
<protein>
    <recommendedName>
        <fullName evidence="3">Trigger factor ribosome-binding bacterial domain-containing protein</fullName>
    </recommendedName>
</protein>
<evidence type="ECO:0000313" key="2">
    <source>
        <dbReference type="Proteomes" id="UP000026961"/>
    </source>
</evidence>
<keyword evidence="2" id="KW-1185">Reference proteome</keyword>
<dbReference type="Proteomes" id="UP000026961">
    <property type="component" value="Chromosome 9"/>
</dbReference>
<dbReference type="InterPro" id="IPR036611">
    <property type="entry name" value="Trigger_fac_ribosome-bd_sf"/>
</dbReference>
<dbReference type="InterPro" id="IPR005215">
    <property type="entry name" value="Trig_fac"/>
</dbReference>